<dbReference type="GO" id="GO:0015074">
    <property type="term" value="P:DNA integration"/>
    <property type="evidence" value="ECO:0007669"/>
    <property type="project" value="InterPro"/>
</dbReference>
<dbReference type="InterPro" id="IPR013762">
    <property type="entry name" value="Integrase-like_cat_sf"/>
</dbReference>
<keyword evidence="1" id="KW-0233">DNA recombination</keyword>
<feature type="non-terminal residue" evidence="3">
    <location>
        <position position="1"/>
    </location>
</feature>
<dbReference type="InterPro" id="IPR002104">
    <property type="entry name" value="Integrase_catalytic"/>
</dbReference>
<organism evidence="3">
    <name type="scientific">marine sediment metagenome</name>
    <dbReference type="NCBI Taxonomy" id="412755"/>
    <lineage>
        <taxon>unclassified sequences</taxon>
        <taxon>metagenomes</taxon>
        <taxon>ecological metagenomes</taxon>
    </lineage>
</organism>
<dbReference type="Gene3D" id="1.10.443.10">
    <property type="entry name" value="Intergrase catalytic core"/>
    <property type="match status" value="1"/>
</dbReference>
<dbReference type="Pfam" id="PF00589">
    <property type="entry name" value="Phage_integrase"/>
    <property type="match status" value="1"/>
</dbReference>
<sequence>YIYSNIEIEQIMRTAAKLASPKELRGCTYSTLFGLLAVTGMRIGEAISLDRDDVDLVEGILHIRRAKWGKSRLVPVSLSTQIALKAYAEARDRIIPHPATQAFFLLERGSRVTKCVAEWTFAQVSKSIGLRPQGKRWGKGPRLHDMRHRFAVKTLIDWYRAGLDVEREIPKLATYLGHVSVNDTYWYIEAVPELLQLATERLGGRQTARK</sequence>
<name>A0A0F9BA74_9ZZZZ</name>
<dbReference type="InterPro" id="IPR050090">
    <property type="entry name" value="Tyrosine_recombinase_XerCD"/>
</dbReference>
<dbReference type="PANTHER" id="PTHR30349">
    <property type="entry name" value="PHAGE INTEGRASE-RELATED"/>
    <property type="match status" value="1"/>
</dbReference>
<reference evidence="3" key="1">
    <citation type="journal article" date="2015" name="Nature">
        <title>Complex archaea that bridge the gap between prokaryotes and eukaryotes.</title>
        <authorList>
            <person name="Spang A."/>
            <person name="Saw J.H."/>
            <person name="Jorgensen S.L."/>
            <person name="Zaremba-Niedzwiedzka K."/>
            <person name="Martijn J."/>
            <person name="Lind A.E."/>
            <person name="van Eijk R."/>
            <person name="Schleper C."/>
            <person name="Guy L."/>
            <person name="Ettema T.J."/>
        </authorList>
    </citation>
    <scope>NUCLEOTIDE SEQUENCE</scope>
</reference>
<proteinExistence type="predicted"/>
<dbReference type="CDD" id="cd00797">
    <property type="entry name" value="INT_RitB_C_like"/>
    <property type="match status" value="1"/>
</dbReference>
<dbReference type="SUPFAM" id="SSF56349">
    <property type="entry name" value="DNA breaking-rejoining enzymes"/>
    <property type="match status" value="1"/>
</dbReference>
<gene>
    <name evidence="3" type="ORF">LCGC14_2751570</name>
</gene>
<accession>A0A0F9BA74</accession>
<evidence type="ECO:0000313" key="3">
    <source>
        <dbReference type="EMBL" id="KKK87604.1"/>
    </source>
</evidence>
<feature type="domain" description="Tyr recombinase" evidence="2">
    <location>
        <begin position="1"/>
        <end position="200"/>
    </location>
</feature>
<dbReference type="PANTHER" id="PTHR30349:SF81">
    <property type="entry name" value="TYROSINE RECOMBINASE XERC"/>
    <property type="match status" value="1"/>
</dbReference>
<dbReference type="GO" id="GO:0003677">
    <property type="term" value="F:DNA binding"/>
    <property type="evidence" value="ECO:0007669"/>
    <property type="project" value="InterPro"/>
</dbReference>
<dbReference type="AlphaFoldDB" id="A0A0F9BA74"/>
<protein>
    <recommendedName>
        <fullName evidence="2">Tyr recombinase domain-containing protein</fullName>
    </recommendedName>
</protein>
<evidence type="ECO:0000259" key="2">
    <source>
        <dbReference type="PROSITE" id="PS51898"/>
    </source>
</evidence>
<dbReference type="InterPro" id="IPR011010">
    <property type="entry name" value="DNA_brk_join_enz"/>
</dbReference>
<comment type="caution">
    <text evidence="3">The sequence shown here is derived from an EMBL/GenBank/DDBJ whole genome shotgun (WGS) entry which is preliminary data.</text>
</comment>
<dbReference type="GO" id="GO:0006310">
    <property type="term" value="P:DNA recombination"/>
    <property type="evidence" value="ECO:0007669"/>
    <property type="project" value="UniProtKB-KW"/>
</dbReference>
<dbReference type="PROSITE" id="PS51898">
    <property type="entry name" value="TYR_RECOMBINASE"/>
    <property type="match status" value="1"/>
</dbReference>
<dbReference type="EMBL" id="LAZR01050322">
    <property type="protein sequence ID" value="KKK87604.1"/>
    <property type="molecule type" value="Genomic_DNA"/>
</dbReference>
<evidence type="ECO:0000256" key="1">
    <source>
        <dbReference type="ARBA" id="ARBA00023172"/>
    </source>
</evidence>